<accession>A0A061RZB5</accession>
<sequence>MYSPNVLAAEVDPLLFYAEQLNSLHSDGHVASCAPLEQNVLLPSQEFDWLAEVSNEAGTECQSISKEDYAAIEEKILSKIEQRMFTPMKRRIMELETQVQVLMSSQGCGSMAKTTCSSKCSALSCFEDFDLNWPGIETLAAANLLPDLTEDKIGSQLNTTTASSNCGSPKAKLDTSTGDICAPSTDCSEPVMPTYPNGPWLNLPNQVNIQQVKSDSSNISDTSLAEAQQPPLRVASSPLPPTGSKTPRSSSGQADERPLKKSKKGQGGGPRQRAVQLCSVCSLPRFSTPGHTVEGWCPVKNEWGARSFCTKCNEYRSRSPGHLPNGRCPKFEETKA</sequence>
<dbReference type="EMBL" id="GBEZ01007227">
    <property type="protein sequence ID" value="JAC78222.1"/>
    <property type="molecule type" value="Transcribed_RNA"/>
</dbReference>
<feature type="compositionally biased region" description="Polar residues" evidence="1">
    <location>
        <begin position="212"/>
        <end position="226"/>
    </location>
</feature>
<feature type="compositionally biased region" description="Polar residues" evidence="1">
    <location>
        <begin position="243"/>
        <end position="253"/>
    </location>
</feature>
<protein>
    <submittedName>
        <fullName evidence="2">Uncharacterized protein</fullName>
    </submittedName>
</protein>
<name>A0A061RZB5_9CHLO</name>
<organism evidence="2">
    <name type="scientific">Tetraselmis sp. GSL018</name>
    <dbReference type="NCBI Taxonomy" id="582737"/>
    <lineage>
        <taxon>Eukaryota</taxon>
        <taxon>Viridiplantae</taxon>
        <taxon>Chlorophyta</taxon>
        <taxon>core chlorophytes</taxon>
        <taxon>Chlorodendrophyceae</taxon>
        <taxon>Chlorodendrales</taxon>
        <taxon>Chlorodendraceae</taxon>
        <taxon>Tetraselmis</taxon>
    </lineage>
</organism>
<evidence type="ECO:0000256" key="1">
    <source>
        <dbReference type="SAM" id="MobiDB-lite"/>
    </source>
</evidence>
<evidence type="ECO:0000313" key="2">
    <source>
        <dbReference type="EMBL" id="JAC78222.1"/>
    </source>
</evidence>
<reference evidence="2" key="1">
    <citation type="submission" date="2014-05" db="EMBL/GenBank/DDBJ databases">
        <title>The transcriptome of the halophilic microalga Tetraselmis sp. GSL018 isolated from the Great Salt Lake, Utah.</title>
        <authorList>
            <person name="Jinkerson R.E."/>
            <person name="D'Adamo S."/>
            <person name="Posewitz M.C."/>
        </authorList>
    </citation>
    <scope>NUCLEOTIDE SEQUENCE</scope>
    <source>
        <strain evidence="2">GSL018</strain>
    </source>
</reference>
<dbReference type="AlphaFoldDB" id="A0A061RZB5"/>
<feature type="region of interest" description="Disordered" evidence="1">
    <location>
        <begin position="212"/>
        <end position="271"/>
    </location>
</feature>
<gene>
    <name evidence="2" type="ORF">TSPGSL018_15714</name>
</gene>
<proteinExistence type="predicted"/>